<feature type="compositionally biased region" description="Basic and acidic residues" evidence="2">
    <location>
        <begin position="196"/>
        <end position="214"/>
    </location>
</feature>
<protein>
    <recommendedName>
        <fullName evidence="3">FH2 domain-containing protein</fullName>
    </recommendedName>
</protein>
<dbReference type="Pfam" id="PF02181">
    <property type="entry name" value="FH2"/>
    <property type="match status" value="1"/>
</dbReference>
<name>A0A811LC82_9BILA</name>
<sequence>MGIWERFNRSTFRRKNRKRNVVPPVEKQSDDDDVFCEARSFFSDDSITQAARESALESALETVFESAVESQASTPRDDVSERASTPKAEDSEKALTPNSESSEKTSTPKAEDVEAKEARASTPKQEDSEGDELTARESSPVRKDDGRISKSETELKLPVRALMPDVRRNRIRSRSRARTFVGLQKELVKMRAMNQKKLDKKETAALADEKKESPEMPLPPVPEEKSEAASQPAPPPPPPLPAFLSVRSTRRDSVVSTRSTIKDSVRSRKQCSEGSVESTKDDSEITLRATIKDSEVTLRTAKKDSEVTLRITEENQEVTVSSQKEGTGALTKPKKEDAGSSVRQAPPAPPLPPQLTPKSHREFNVNTPPSATSTPKAPLAPPPLPPGFLNSGRSIKELPSLRKASVREEQLSHIPAPKKPTIHVWGSFLDRNPESTKETIWEDFSVKLPRTELFNQVEHAFAEKTKSTKLTKAMNPFKRKSKESTIPGLRIRNAFLLSLAVNNFKCKKDELVRRIAQADYDSVPTHCWKCLRESFPNSDELDQFKMLTSTSGLDDSYEFCYYACKEDKLGSKLHCVFLLSQIAEKIGDIEDYVKKIEQVQKAVDALEAKDKEIKDIMFSTLTLINFLNTGSAHEGSPGFQLTSLVKFLQLKGDGKLMAWFVGDGNPYLYSKLPDMVATLKTARSVELSNIKDDIKENRRNSKLISDLITVWPRETETFKKCANEVTKYNETIEKAENVLKTLENVENSLKVKYCAKHITLTEIFAHFLEAFQLILKEKH</sequence>
<feature type="compositionally biased region" description="Low complexity" evidence="2">
    <location>
        <begin position="367"/>
        <end position="377"/>
    </location>
</feature>
<dbReference type="Gene3D" id="1.20.58.2220">
    <property type="entry name" value="Formin, FH2 domain"/>
    <property type="match status" value="1"/>
</dbReference>
<feature type="compositionally biased region" description="Polar residues" evidence="2">
    <location>
        <begin position="96"/>
        <end position="108"/>
    </location>
</feature>
<dbReference type="Proteomes" id="UP000614601">
    <property type="component" value="Unassembled WGS sequence"/>
</dbReference>
<dbReference type="EMBL" id="CAJFDH010000005">
    <property type="protein sequence ID" value="CAD5224859.1"/>
    <property type="molecule type" value="Genomic_DNA"/>
</dbReference>
<evidence type="ECO:0000256" key="1">
    <source>
        <dbReference type="SAM" id="Coils"/>
    </source>
</evidence>
<feature type="compositionally biased region" description="Low complexity" evidence="2">
    <location>
        <begin position="51"/>
        <end position="61"/>
    </location>
</feature>
<evidence type="ECO:0000313" key="5">
    <source>
        <dbReference type="Proteomes" id="UP000614601"/>
    </source>
</evidence>
<dbReference type="GO" id="GO:0005884">
    <property type="term" value="C:actin filament"/>
    <property type="evidence" value="ECO:0007669"/>
    <property type="project" value="TreeGrafter"/>
</dbReference>
<feature type="domain" description="FH2" evidence="3">
    <location>
        <begin position="410"/>
        <end position="779"/>
    </location>
</feature>
<dbReference type="PANTHER" id="PTHR45691">
    <property type="entry name" value="PROTEIN DIAPHANOUS"/>
    <property type="match status" value="1"/>
</dbReference>
<feature type="compositionally biased region" description="Pro residues" evidence="2">
    <location>
        <begin position="232"/>
        <end position="241"/>
    </location>
</feature>
<proteinExistence type="predicted"/>
<dbReference type="AlphaFoldDB" id="A0A811LC82"/>
<evidence type="ECO:0000259" key="3">
    <source>
        <dbReference type="PROSITE" id="PS51444"/>
    </source>
</evidence>
<feature type="coiled-coil region" evidence="1">
    <location>
        <begin position="718"/>
        <end position="752"/>
    </location>
</feature>
<dbReference type="GO" id="GO:0030041">
    <property type="term" value="P:actin filament polymerization"/>
    <property type="evidence" value="ECO:0007669"/>
    <property type="project" value="TreeGrafter"/>
</dbReference>
<reference evidence="4" key="1">
    <citation type="submission" date="2020-09" db="EMBL/GenBank/DDBJ databases">
        <authorList>
            <person name="Kikuchi T."/>
        </authorList>
    </citation>
    <scope>NUCLEOTIDE SEQUENCE</scope>
    <source>
        <strain evidence="4">SH1</strain>
    </source>
</reference>
<evidence type="ECO:0000313" key="4">
    <source>
        <dbReference type="EMBL" id="CAD5224859.1"/>
    </source>
</evidence>
<dbReference type="InterPro" id="IPR015425">
    <property type="entry name" value="FH2_Formin"/>
</dbReference>
<organism evidence="4 5">
    <name type="scientific">Bursaphelenchus okinawaensis</name>
    <dbReference type="NCBI Taxonomy" id="465554"/>
    <lineage>
        <taxon>Eukaryota</taxon>
        <taxon>Metazoa</taxon>
        <taxon>Ecdysozoa</taxon>
        <taxon>Nematoda</taxon>
        <taxon>Chromadorea</taxon>
        <taxon>Rhabditida</taxon>
        <taxon>Tylenchina</taxon>
        <taxon>Tylenchomorpha</taxon>
        <taxon>Aphelenchoidea</taxon>
        <taxon>Aphelenchoididae</taxon>
        <taxon>Bursaphelenchus</taxon>
    </lineage>
</organism>
<gene>
    <name evidence="4" type="ORF">BOKJ2_LOCUS11289</name>
</gene>
<dbReference type="OrthoDB" id="1104827at2759"/>
<dbReference type="PROSITE" id="PS51444">
    <property type="entry name" value="FH2"/>
    <property type="match status" value="1"/>
</dbReference>
<feature type="region of interest" description="Disordered" evidence="2">
    <location>
        <begin position="313"/>
        <end position="393"/>
    </location>
</feature>
<feature type="compositionally biased region" description="Basic and acidic residues" evidence="2">
    <location>
        <begin position="109"/>
        <end position="157"/>
    </location>
</feature>
<dbReference type="EMBL" id="CAJFCW020000005">
    <property type="protein sequence ID" value="CAG9120268.1"/>
    <property type="molecule type" value="Genomic_DNA"/>
</dbReference>
<dbReference type="PANTHER" id="PTHR45691:SF6">
    <property type="entry name" value="PROTEIN DIAPHANOUS"/>
    <property type="match status" value="1"/>
</dbReference>
<dbReference type="InterPro" id="IPR051412">
    <property type="entry name" value="Formin_Homology_Diaphanous_sf"/>
</dbReference>
<keyword evidence="1" id="KW-0175">Coiled coil</keyword>
<dbReference type="SUPFAM" id="SSF101447">
    <property type="entry name" value="Formin homology 2 domain (FH2 domain)"/>
    <property type="match status" value="1"/>
</dbReference>
<accession>A0A811LC82</accession>
<dbReference type="InterPro" id="IPR042201">
    <property type="entry name" value="FH2_Formin_sf"/>
</dbReference>
<dbReference type="Proteomes" id="UP000783686">
    <property type="component" value="Unassembled WGS sequence"/>
</dbReference>
<feature type="coiled-coil region" evidence="1">
    <location>
        <begin position="589"/>
        <end position="616"/>
    </location>
</feature>
<comment type="caution">
    <text evidence="4">The sequence shown here is derived from an EMBL/GenBank/DDBJ whole genome shotgun (WGS) entry which is preliminary data.</text>
</comment>
<feature type="region of interest" description="Disordered" evidence="2">
    <location>
        <begin position="192"/>
        <end position="295"/>
    </location>
</feature>
<feature type="compositionally biased region" description="Pro residues" evidence="2">
    <location>
        <begin position="346"/>
        <end position="355"/>
    </location>
</feature>
<keyword evidence="5" id="KW-1185">Reference proteome</keyword>
<feature type="region of interest" description="Disordered" evidence="2">
    <location>
        <begin position="51"/>
        <end position="172"/>
    </location>
</feature>
<evidence type="ECO:0000256" key="2">
    <source>
        <dbReference type="SAM" id="MobiDB-lite"/>
    </source>
</evidence>
<feature type="compositionally biased region" description="Basic and acidic residues" evidence="2">
    <location>
        <begin position="278"/>
        <end position="295"/>
    </location>
</feature>